<organism evidence="7 8">
    <name type="scientific">Segatella maculosa OT 289</name>
    <dbReference type="NCBI Taxonomy" id="999422"/>
    <lineage>
        <taxon>Bacteria</taxon>
        <taxon>Pseudomonadati</taxon>
        <taxon>Bacteroidota</taxon>
        <taxon>Bacteroidia</taxon>
        <taxon>Bacteroidales</taxon>
        <taxon>Prevotellaceae</taxon>
        <taxon>Segatella</taxon>
    </lineage>
</organism>
<keyword evidence="2 5" id="KW-0812">Transmembrane</keyword>
<feature type="transmembrane region" description="Helical" evidence="5">
    <location>
        <begin position="148"/>
        <end position="164"/>
    </location>
</feature>
<evidence type="ECO:0000256" key="5">
    <source>
        <dbReference type="SAM" id="Phobius"/>
    </source>
</evidence>
<feature type="domain" description="Inositolphosphotransferase Aur1/Ipt1" evidence="6">
    <location>
        <begin position="120"/>
        <end position="315"/>
    </location>
</feature>
<dbReference type="AlphaFoldDB" id="H1HNF0"/>
<dbReference type="RefSeq" id="WP_008565674.1">
    <property type="nucleotide sequence ID" value="NZ_JH594504.1"/>
</dbReference>
<dbReference type="EMBL" id="AGEK01000029">
    <property type="protein sequence ID" value="EHO69429.1"/>
    <property type="molecule type" value="Genomic_DNA"/>
</dbReference>
<dbReference type="InterPro" id="IPR026841">
    <property type="entry name" value="Aur1/Ipt1"/>
</dbReference>
<evidence type="ECO:0000313" key="7">
    <source>
        <dbReference type="EMBL" id="EHO69429.1"/>
    </source>
</evidence>
<dbReference type="GO" id="GO:0016020">
    <property type="term" value="C:membrane"/>
    <property type="evidence" value="ECO:0007669"/>
    <property type="project" value="UniProtKB-SubCell"/>
</dbReference>
<evidence type="ECO:0000313" key="8">
    <source>
        <dbReference type="Proteomes" id="UP000003167"/>
    </source>
</evidence>
<keyword evidence="8" id="KW-1185">Reference proteome</keyword>
<protein>
    <recommendedName>
        <fullName evidence="6">Inositolphosphotransferase Aur1/Ipt1 domain-containing protein</fullName>
    </recommendedName>
</protein>
<sequence length="336" mass="37998">MGNRRKKNATWPWQGKGWTAEHKGLLPFEWVVLGYIAFTLLIVLFTSTKLVNPEAMIWGRIRVGAMTILLWAAYRMLPCKLTMFVRVGAQMAMLAWWYPDTYEINRMFPNLDHVFATWEQQLFGFQPALEFARTFPSPIVSELMDCGYAAYYPMIAVVLLYYFFQRYGDLQKAAFIILGSFFAYYTIYDLLPVVGPTFYYKAIGLQHVAQGIFPNVGDYFNHHQDCLPAPGYTQGFFYGLVEDAKAAGERPTAAFPSSHVGVGTICMLLAWRSGSRKLLFSLLPFYVFLCMATVYIQAHYVIDAIAGVVTGVVFYGVGSLLNSSKPTPGPSRREGR</sequence>
<dbReference type="Gene3D" id="1.20.144.10">
    <property type="entry name" value="Phosphatidic acid phosphatase type 2/haloperoxidase"/>
    <property type="match status" value="1"/>
</dbReference>
<feature type="transmembrane region" description="Helical" evidence="5">
    <location>
        <begin position="173"/>
        <end position="191"/>
    </location>
</feature>
<feature type="transmembrane region" description="Helical" evidence="5">
    <location>
        <begin position="57"/>
        <end position="74"/>
    </location>
</feature>
<comment type="caution">
    <text evidence="7">The sequence shown here is derived from an EMBL/GenBank/DDBJ whole genome shotgun (WGS) entry which is preliminary data.</text>
</comment>
<dbReference type="STRING" id="999422.HMPREF9944_01694"/>
<feature type="transmembrane region" description="Helical" evidence="5">
    <location>
        <begin position="253"/>
        <end position="271"/>
    </location>
</feature>
<evidence type="ECO:0000256" key="4">
    <source>
        <dbReference type="ARBA" id="ARBA00023136"/>
    </source>
</evidence>
<dbReference type="InterPro" id="IPR052185">
    <property type="entry name" value="IPC_Synthase-Related"/>
</dbReference>
<evidence type="ECO:0000259" key="6">
    <source>
        <dbReference type="Pfam" id="PF14378"/>
    </source>
</evidence>
<feature type="transmembrane region" description="Helical" evidence="5">
    <location>
        <begin position="278"/>
        <end position="298"/>
    </location>
</feature>
<proteinExistence type="predicted"/>
<evidence type="ECO:0000256" key="1">
    <source>
        <dbReference type="ARBA" id="ARBA00004141"/>
    </source>
</evidence>
<evidence type="ECO:0000256" key="2">
    <source>
        <dbReference type="ARBA" id="ARBA00022692"/>
    </source>
</evidence>
<dbReference type="HOGENOM" id="CLU_062218_0_0_10"/>
<dbReference type="Proteomes" id="UP000003167">
    <property type="component" value="Unassembled WGS sequence"/>
</dbReference>
<feature type="transmembrane region" description="Helical" evidence="5">
    <location>
        <begin position="304"/>
        <end position="323"/>
    </location>
</feature>
<dbReference type="PANTHER" id="PTHR31310">
    <property type="match status" value="1"/>
</dbReference>
<accession>H1HNF0</accession>
<dbReference type="OrthoDB" id="1454668at2"/>
<comment type="subcellular location">
    <subcellularLocation>
        <location evidence="1">Membrane</location>
        <topology evidence="1">Multi-pass membrane protein</topology>
    </subcellularLocation>
</comment>
<feature type="transmembrane region" description="Helical" evidence="5">
    <location>
        <begin position="81"/>
        <end position="98"/>
    </location>
</feature>
<reference evidence="7 8" key="1">
    <citation type="submission" date="2011-12" db="EMBL/GenBank/DDBJ databases">
        <title>The Genome Sequence of Prevotella maculosa OT 289.</title>
        <authorList>
            <consortium name="The Broad Institute Genome Sequencing Platform"/>
            <person name="Earl A."/>
            <person name="Ward D."/>
            <person name="Feldgarden M."/>
            <person name="Gevers D."/>
            <person name="Izard J."/>
            <person name="Blanton J.M."/>
            <person name="Mathney J."/>
            <person name="Tanner A.C."/>
            <person name="Dewhirst F.E."/>
            <person name="Young S.K."/>
            <person name="Zeng Q."/>
            <person name="Gargeya S."/>
            <person name="Fitzgerald M."/>
            <person name="Haas B."/>
            <person name="Abouelleil A."/>
            <person name="Alvarado L."/>
            <person name="Arachchi H.M."/>
            <person name="Berlin A."/>
            <person name="Chapman S.B."/>
            <person name="Gearin G."/>
            <person name="Goldberg J."/>
            <person name="Griggs A."/>
            <person name="Gujja S."/>
            <person name="Hansen M."/>
            <person name="Heiman D."/>
            <person name="Howarth C."/>
            <person name="Larimer J."/>
            <person name="Lui A."/>
            <person name="MacDonald P.J.P."/>
            <person name="McCowen C."/>
            <person name="Montmayeur A."/>
            <person name="Murphy C."/>
            <person name="Neiman D."/>
            <person name="Pearson M."/>
            <person name="Priest M."/>
            <person name="Roberts A."/>
            <person name="Saif S."/>
            <person name="Shea T."/>
            <person name="Sisk P."/>
            <person name="Stolte C."/>
            <person name="Sykes S."/>
            <person name="Wortman J."/>
            <person name="Nusbaum C."/>
            <person name="Birren B."/>
        </authorList>
    </citation>
    <scope>NUCLEOTIDE SEQUENCE [LARGE SCALE GENOMIC DNA]</scope>
    <source>
        <strain evidence="7 8">OT 289</strain>
    </source>
</reference>
<name>H1HNF0_9BACT</name>
<keyword evidence="3 5" id="KW-1133">Transmembrane helix</keyword>
<feature type="transmembrane region" description="Helical" evidence="5">
    <location>
        <begin position="25"/>
        <end position="45"/>
    </location>
</feature>
<dbReference type="PANTHER" id="PTHR31310:SF7">
    <property type="entry name" value="PA-PHOSPHATASE RELATED-FAMILY PROTEIN DDB_G0268928"/>
    <property type="match status" value="1"/>
</dbReference>
<dbReference type="PATRIC" id="fig|999422.3.peg.1781"/>
<evidence type="ECO:0000256" key="3">
    <source>
        <dbReference type="ARBA" id="ARBA00022989"/>
    </source>
</evidence>
<dbReference type="Pfam" id="PF14378">
    <property type="entry name" value="PAP2_3"/>
    <property type="match status" value="1"/>
</dbReference>
<keyword evidence="4 5" id="KW-0472">Membrane</keyword>
<gene>
    <name evidence="7" type="ORF">HMPREF9944_01694</name>
</gene>